<evidence type="ECO:0000256" key="8">
    <source>
        <dbReference type="ARBA" id="ARBA00023264"/>
    </source>
</evidence>
<comment type="caution">
    <text evidence="10">The sequence shown here is derived from an EMBL/GenBank/DDBJ whole genome shotgun (WGS) entry which is preliminary data.</text>
</comment>
<evidence type="ECO:0000256" key="1">
    <source>
        <dbReference type="ARBA" id="ARBA00004127"/>
    </source>
</evidence>
<keyword evidence="2" id="KW-0444">Lipid biosynthesis</keyword>
<dbReference type="Gene3D" id="1.20.120.1630">
    <property type="match status" value="1"/>
</dbReference>
<sequence length="245" mass="26897">MERVSQDQDEKSGGNPAVSFLKSMLQVVQLLVVLSLLLLFPAAMHDGGLSAMARPWTTFAFYLAFFGLGTVARMVKHGSLAPRSADKQVASWAGRLAFAAFVVVVPLLHWAAMYRFVGLSLYTSTLSTGTTLYDIVGGLGMAAAAALNVLASRELGPAYNRVAAPSALVTSGPYRWMQHPIYTSYMLLFFSYGMWLHSAPAAMALLLVCALYYRGRTALEEEVLEGAFGNYYRDYVARTRRWLIV</sequence>
<evidence type="ECO:0000256" key="6">
    <source>
        <dbReference type="ARBA" id="ARBA00023136"/>
    </source>
</evidence>
<comment type="subcellular location">
    <subcellularLocation>
        <location evidence="1">Endomembrane system</location>
        <topology evidence="1">Multi-pass membrane protein</topology>
    </subcellularLocation>
</comment>
<dbReference type="EMBL" id="JAEHOC010000056">
    <property type="protein sequence ID" value="KAG2425352.1"/>
    <property type="molecule type" value="Genomic_DNA"/>
</dbReference>
<evidence type="ECO:0000256" key="3">
    <source>
        <dbReference type="ARBA" id="ARBA00022692"/>
    </source>
</evidence>
<name>A0A835VQD4_CHLIN</name>
<dbReference type="AlphaFoldDB" id="A0A835VQD4"/>
<keyword evidence="11" id="KW-1185">Reference proteome</keyword>
<keyword evidence="5" id="KW-0443">Lipid metabolism</keyword>
<reference evidence="10" key="1">
    <citation type="journal article" date="2020" name="bioRxiv">
        <title>Comparative genomics of Chlamydomonas.</title>
        <authorList>
            <person name="Craig R.J."/>
            <person name="Hasan A.R."/>
            <person name="Ness R.W."/>
            <person name="Keightley P.D."/>
        </authorList>
    </citation>
    <scope>NUCLEOTIDE SEQUENCE</scope>
    <source>
        <strain evidence="10">SAG 7.73</strain>
    </source>
</reference>
<dbReference type="PANTHER" id="PTHR12714:SF11">
    <property type="entry name" value="PROTEIN C-TERMINAL S-ISOPRENYLCYSTEINE CARBOXYL O-METHYLTRANSFERASE"/>
    <property type="match status" value="1"/>
</dbReference>
<evidence type="ECO:0000313" key="11">
    <source>
        <dbReference type="Proteomes" id="UP000650467"/>
    </source>
</evidence>
<keyword evidence="6 9" id="KW-0472">Membrane</keyword>
<dbReference type="GO" id="GO:0012505">
    <property type="term" value="C:endomembrane system"/>
    <property type="evidence" value="ECO:0007669"/>
    <property type="project" value="UniProtKB-SubCell"/>
</dbReference>
<proteinExistence type="predicted"/>
<evidence type="ECO:0000256" key="9">
    <source>
        <dbReference type="SAM" id="Phobius"/>
    </source>
</evidence>
<evidence type="ECO:0000256" key="5">
    <source>
        <dbReference type="ARBA" id="ARBA00023098"/>
    </source>
</evidence>
<evidence type="ECO:0000313" key="10">
    <source>
        <dbReference type="EMBL" id="KAG2425352.1"/>
    </source>
</evidence>
<evidence type="ECO:0000256" key="2">
    <source>
        <dbReference type="ARBA" id="ARBA00022516"/>
    </source>
</evidence>
<evidence type="ECO:0000256" key="4">
    <source>
        <dbReference type="ARBA" id="ARBA00022989"/>
    </source>
</evidence>
<feature type="transmembrane region" description="Helical" evidence="9">
    <location>
        <begin position="96"/>
        <end position="112"/>
    </location>
</feature>
<keyword evidence="7" id="KW-0594">Phospholipid biosynthesis</keyword>
<organism evidence="10 11">
    <name type="scientific">Chlamydomonas incerta</name>
    <dbReference type="NCBI Taxonomy" id="51695"/>
    <lineage>
        <taxon>Eukaryota</taxon>
        <taxon>Viridiplantae</taxon>
        <taxon>Chlorophyta</taxon>
        <taxon>core chlorophytes</taxon>
        <taxon>Chlorophyceae</taxon>
        <taxon>CS clade</taxon>
        <taxon>Chlamydomonadales</taxon>
        <taxon>Chlamydomonadaceae</taxon>
        <taxon>Chlamydomonas</taxon>
    </lineage>
</organism>
<dbReference type="Proteomes" id="UP000650467">
    <property type="component" value="Unassembled WGS sequence"/>
</dbReference>
<dbReference type="UniPathway" id="UPA00753"/>
<keyword evidence="3 9" id="KW-0812">Transmembrane</keyword>
<dbReference type="PANTHER" id="PTHR12714">
    <property type="entry name" value="PROTEIN-S ISOPRENYLCYSTEINE O-METHYLTRANSFERASE"/>
    <property type="match status" value="1"/>
</dbReference>
<keyword evidence="4 9" id="KW-1133">Transmembrane helix</keyword>
<feature type="transmembrane region" description="Helical" evidence="9">
    <location>
        <begin position="56"/>
        <end position="75"/>
    </location>
</feature>
<feature type="transmembrane region" description="Helical" evidence="9">
    <location>
        <begin position="185"/>
        <end position="213"/>
    </location>
</feature>
<dbReference type="InterPro" id="IPR007318">
    <property type="entry name" value="Phopholipid_MeTrfase"/>
</dbReference>
<accession>A0A835VQD4</accession>
<evidence type="ECO:0000256" key="7">
    <source>
        <dbReference type="ARBA" id="ARBA00023209"/>
    </source>
</evidence>
<dbReference type="Pfam" id="PF04191">
    <property type="entry name" value="PEMT"/>
    <property type="match status" value="1"/>
</dbReference>
<evidence type="ECO:0008006" key="12">
    <source>
        <dbReference type="Google" id="ProtNLM"/>
    </source>
</evidence>
<keyword evidence="8" id="KW-1208">Phospholipid metabolism</keyword>
<gene>
    <name evidence="10" type="ORF">HXX76_013766</name>
</gene>
<feature type="transmembrane region" description="Helical" evidence="9">
    <location>
        <begin position="20"/>
        <end position="44"/>
    </location>
</feature>
<protein>
    <recommendedName>
        <fullName evidence="12">Protein-S-isoprenylcysteine O-methyltransferase</fullName>
    </recommendedName>
</protein>
<dbReference type="OrthoDB" id="422086at2759"/>
<dbReference type="GO" id="GO:0016740">
    <property type="term" value="F:transferase activity"/>
    <property type="evidence" value="ECO:0007669"/>
    <property type="project" value="UniProtKB-ARBA"/>
</dbReference>
<dbReference type="GO" id="GO:0006656">
    <property type="term" value="P:phosphatidylcholine biosynthetic process"/>
    <property type="evidence" value="ECO:0007669"/>
    <property type="project" value="UniProtKB-UniPathway"/>
</dbReference>
<feature type="transmembrane region" description="Helical" evidence="9">
    <location>
        <begin position="132"/>
        <end position="151"/>
    </location>
</feature>